<feature type="domain" description="Suppressor of fused-like" evidence="1">
    <location>
        <begin position="36"/>
        <end position="195"/>
    </location>
</feature>
<dbReference type="RefSeq" id="WP_005059673.1">
    <property type="nucleotide sequence ID" value="NZ_CP014951.1"/>
</dbReference>
<dbReference type="Proteomes" id="UP000045782">
    <property type="component" value="Unassembled WGS sequence"/>
</dbReference>
<dbReference type="AlphaFoldDB" id="A0A0U0YK32"/>
<sequence length="201" mass="21307">MNSEEIVRRVHAHLSGHFSGRGAGEPDSASVTFLGSEPYELLRYGPDDAGLTHFASVGASRYPMADPAEMIASEQLGPRAEVLISLHGNVFPGLARSLAVLAASPAVEGLVLTEDALIDLGQPLWDDPQRQAFTAVLLQASDVADLSLPEPLSPVRFLAAVPITATEAAWVRLKGAEALQDAWRQADIDVTDPSRAHAQPG</sequence>
<dbReference type="EMBL" id="CSWP01000004">
    <property type="protein sequence ID" value="CPV53534.1"/>
    <property type="molecule type" value="Genomic_DNA"/>
</dbReference>
<dbReference type="InterPro" id="IPR020941">
    <property type="entry name" value="SUFU-like_domain"/>
</dbReference>
<accession>A0A0U0YK32</accession>
<gene>
    <name evidence="2" type="ORF">ERS075579_02515</name>
</gene>
<dbReference type="Pfam" id="PF05076">
    <property type="entry name" value="SUFU"/>
    <property type="match status" value="1"/>
</dbReference>
<protein>
    <submittedName>
        <fullName evidence="2">Suppressor of fused protein (SUFU)</fullName>
    </submittedName>
</protein>
<organism evidence="2 3">
    <name type="scientific">Mycobacteroides abscessus</name>
    <dbReference type="NCBI Taxonomy" id="36809"/>
    <lineage>
        <taxon>Bacteria</taxon>
        <taxon>Bacillati</taxon>
        <taxon>Actinomycetota</taxon>
        <taxon>Actinomycetes</taxon>
        <taxon>Mycobacteriales</taxon>
        <taxon>Mycobacteriaceae</taxon>
        <taxon>Mycobacteroides</taxon>
    </lineage>
</organism>
<proteinExistence type="predicted"/>
<name>A0A0U0YK32_9MYCO</name>
<evidence type="ECO:0000313" key="3">
    <source>
        <dbReference type="Proteomes" id="UP000045782"/>
    </source>
</evidence>
<reference evidence="2 3" key="1">
    <citation type="submission" date="2015-03" db="EMBL/GenBank/DDBJ databases">
        <authorList>
            <person name="Murphy D."/>
        </authorList>
    </citation>
    <scope>NUCLEOTIDE SEQUENCE [LARGE SCALE GENOMIC DNA]</scope>
    <source>
        <strain evidence="2 3">PAP088</strain>
    </source>
</reference>
<evidence type="ECO:0000313" key="2">
    <source>
        <dbReference type="EMBL" id="CPV53534.1"/>
    </source>
</evidence>
<evidence type="ECO:0000259" key="1">
    <source>
        <dbReference type="Pfam" id="PF05076"/>
    </source>
</evidence>